<dbReference type="InterPro" id="IPR044643">
    <property type="entry name" value="TrpF_fam"/>
</dbReference>
<dbReference type="Gene3D" id="3.20.20.70">
    <property type="entry name" value="Aldolase class I"/>
    <property type="match status" value="1"/>
</dbReference>
<evidence type="ECO:0000256" key="3">
    <source>
        <dbReference type="ARBA" id="ARBA00012572"/>
    </source>
</evidence>
<proteinExistence type="inferred from homology"/>
<dbReference type="Pfam" id="PF00697">
    <property type="entry name" value="PRAI"/>
    <property type="match status" value="1"/>
</dbReference>
<keyword evidence="5" id="KW-0822">Tryptophan biosynthesis</keyword>
<dbReference type="InterPro" id="IPR011060">
    <property type="entry name" value="RibuloseP-bd_barrel"/>
</dbReference>
<evidence type="ECO:0000256" key="1">
    <source>
        <dbReference type="ARBA" id="ARBA00004664"/>
    </source>
</evidence>
<comment type="pathway">
    <text evidence="1">Amino-acid biosynthesis; L-tryptophan biosynthesis; L-tryptophan from chorismate: step 3/5.</text>
</comment>
<dbReference type="InterPro" id="IPR013785">
    <property type="entry name" value="Aldolase_TIM"/>
</dbReference>
<dbReference type="EMBL" id="MN079085">
    <property type="protein sequence ID" value="QEA04546.1"/>
    <property type="molecule type" value="Genomic_DNA"/>
</dbReference>
<feature type="domain" description="N-(5'phosphoribosyl) anthranilate isomerase (PRAI)" evidence="8">
    <location>
        <begin position="16"/>
        <end position="212"/>
    </location>
</feature>
<dbReference type="CDD" id="cd00405">
    <property type="entry name" value="PRAI"/>
    <property type="match status" value="1"/>
</dbReference>
<dbReference type="UniPathway" id="UPA00035">
    <property type="reaction ID" value="UER00042"/>
</dbReference>
<protein>
    <recommendedName>
        <fullName evidence="3">phosphoribosylanthranilate isomerase</fullName>
        <ecNumber evidence="3">5.3.1.24</ecNumber>
    </recommendedName>
</protein>
<organism evidence="9">
    <name type="scientific">uncultured organism</name>
    <dbReference type="NCBI Taxonomy" id="155900"/>
    <lineage>
        <taxon>unclassified sequences</taxon>
        <taxon>environmental samples</taxon>
    </lineage>
</organism>
<evidence type="ECO:0000313" key="9">
    <source>
        <dbReference type="EMBL" id="QEA04546.1"/>
    </source>
</evidence>
<gene>
    <name evidence="9" type="primary">trpF</name>
    <name evidence="9" type="ORF">KBTEX_00854</name>
</gene>
<comment type="similarity">
    <text evidence="2">Belongs to the TrpF family.</text>
</comment>
<evidence type="ECO:0000256" key="7">
    <source>
        <dbReference type="ARBA" id="ARBA00023235"/>
    </source>
</evidence>
<evidence type="ECO:0000256" key="2">
    <source>
        <dbReference type="ARBA" id="ARBA00007571"/>
    </source>
</evidence>
<dbReference type="NCBIfam" id="NF002298">
    <property type="entry name" value="PRK01222.1-4"/>
    <property type="match status" value="1"/>
</dbReference>
<dbReference type="PANTHER" id="PTHR42894:SF1">
    <property type="entry name" value="N-(5'-PHOSPHORIBOSYL)ANTHRANILATE ISOMERASE"/>
    <property type="match status" value="1"/>
</dbReference>
<dbReference type="HAMAP" id="MF_00135">
    <property type="entry name" value="PRAI"/>
    <property type="match status" value="1"/>
</dbReference>
<dbReference type="EC" id="5.3.1.24" evidence="3"/>
<evidence type="ECO:0000259" key="8">
    <source>
        <dbReference type="Pfam" id="PF00697"/>
    </source>
</evidence>
<dbReference type="SUPFAM" id="SSF51366">
    <property type="entry name" value="Ribulose-phoshate binding barrel"/>
    <property type="match status" value="1"/>
</dbReference>
<evidence type="ECO:0000256" key="6">
    <source>
        <dbReference type="ARBA" id="ARBA00023141"/>
    </source>
</evidence>
<dbReference type="PANTHER" id="PTHR42894">
    <property type="entry name" value="N-(5'-PHOSPHORIBOSYL)ANTHRANILATE ISOMERASE"/>
    <property type="match status" value="1"/>
</dbReference>
<dbReference type="GO" id="GO:0004640">
    <property type="term" value="F:phosphoribosylanthranilate isomerase activity"/>
    <property type="evidence" value="ECO:0007669"/>
    <property type="project" value="UniProtKB-EC"/>
</dbReference>
<evidence type="ECO:0000256" key="4">
    <source>
        <dbReference type="ARBA" id="ARBA00022605"/>
    </source>
</evidence>
<accession>A0A5B8R756</accession>
<dbReference type="InterPro" id="IPR001240">
    <property type="entry name" value="PRAI_dom"/>
</dbReference>
<dbReference type="AlphaFoldDB" id="A0A5B8R756"/>
<dbReference type="NCBIfam" id="NF002299">
    <property type="entry name" value="PRK01222.1-6"/>
    <property type="match status" value="1"/>
</dbReference>
<keyword evidence="6" id="KW-0057">Aromatic amino acid biosynthesis</keyword>
<evidence type="ECO:0000256" key="5">
    <source>
        <dbReference type="ARBA" id="ARBA00022822"/>
    </source>
</evidence>
<keyword evidence="4" id="KW-0028">Amino-acid biosynthesis</keyword>
<dbReference type="GO" id="GO:0000162">
    <property type="term" value="P:L-tryptophan biosynthetic process"/>
    <property type="evidence" value="ECO:0007669"/>
    <property type="project" value="UniProtKB-UniPathway"/>
</dbReference>
<reference evidence="9" key="1">
    <citation type="submission" date="2019-06" db="EMBL/GenBank/DDBJ databases">
        <authorList>
            <person name="Murdoch R.W."/>
            <person name="Fathepure B."/>
        </authorList>
    </citation>
    <scope>NUCLEOTIDE SEQUENCE</scope>
</reference>
<name>A0A5B8R756_9ZZZZ</name>
<keyword evidence="7 9" id="KW-0413">Isomerase</keyword>
<dbReference type="FunFam" id="3.20.20.70:FF:000075">
    <property type="entry name" value="Tryptophan biosynthesis protein TRP1"/>
    <property type="match status" value="1"/>
</dbReference>
<sequence>MSGGSRHGGRIVRTRVKVCGITRAEDAAAAAASGADAIGLVFYPPSPRAVGAETAAAICRVLPPFVTVVALFLDAARADIERVLETVPVDMLQFHGREPAVDCEGYGRRYIKALAMAEGEPDPVSQAARHPAASGFLLDSHALGGAGGTGTAFDWGLYPGDIGRPLVLAGGLHPGNVAEAIERTQPWAVDVSSGVESAPGIKDHARIEAFVREVERVRYQ</sequence>